<evidence type="ECO:0000313" key="2">
    <source>
        <dbReference type="Proteomes" id="UP000483379"/>
    </source>
</evidence>
<keyword evidence="2" id="KW-1185">Reference proteome</keyword>
<reference evidence="1 2" key="1">
    <citation type="submission" date="2020-02" db="EMBL/GenBank/DDBJ databases">
        <title>Genome sequences of Thiorhodococcus mannitoliphagus and Thiorhodococcus minor, purple sulfur photosynthetic bacteria in the gammaproteobacterial family, Chromatiaceae.</title>
        <authorList>
            <person name="Aviles F.A."/>
            <person name="Meyer T.E."/>
            <person name="Kyndt J.A."/>
        </authorList>
    </citation>
    <scope>NUCLEOTIDE SEQUENCE [LARGE SCALE GENOMIC DNA]</scope>
    <source>
        <strain evidence="1 2">DSM 11518</strain>
    </source>
</reference>
<gene>
    <name evidence="1" type="ORF">G3446_25365</name>
</gene>
<organism evidence="1 2">
    <name type="scientific">Thiorhodococcus minor</name>
    <dbReference type="NCBI Taxonomy" id="57489"/>
    <lineage>
        <taxon>Bacteria</taxon>
        <taxon>Pseudomonadati</taxon>
        <taxon>Pseudomonadota</taxon>
        <taxon>Gammaproteobacteria</taxon>
        <taxon>Chromatiales</taxon>
        <taxon>Chromatiaceae</taxon>
        <taxon>Thiorhodococcus</taxon>
    </lineage>
</organism>
<dbReference type="RefSeq" id="WP_164456462.1">
    <property type="nucleotide sequence ID" value="NZ_JAAIJQ010000155.1"/>
</dbReference>
<dbReference type="AlphaFoldDB" id="A0A6M0K785"/>
<evidence type="ECO:0000313" key="1">
    <source>
        <dbReference type="EMBL" id="NEV65134.1"/>
    </source>
</evidence>
<proteinExistence type="predicted"/>
<dbReference type="EMBL" id="JAAIJQ010000155">
    <property type="protein sequence ID" value="NEV65134.1"/>
    <property type="molecule type" value="Genomic_DNA"/>
</dbReference>
<sequence>MKPRKNDIPIKVKISGIQLEELQRHSWHMIEAFGLDTRVENYKGIRPISFYSWDLDCILDVLDMVLNDEKEYPDKKDEGYIKLQELYTHLKNEYKNTYGR</sequence>
<comment type="caution">
    <text evidence="1">The sequence shown here is derived from an EMBL/GenBank/DDBJ whole genome shotgun (WGS) entry which is preliminary data.</text>
</comment>
<dbReference type="Proteomes" id="UP000483379">
    <property type="component" value="Unassembled WGS sequence"/>
</dbReference>
<accession>A0A6M0K785</accession>
<name>A0A6M0K785_9GAMM</name>
<protein>
    <submittedName>
        <fullName evidence="1">Uncharacterized protein</fullName>
    </submittedName>
</protein>